<dbReference type="Pfam" id="PF00293">
    <property type="entry name" value="NUDIX"/>
    <property type="match status" value="1"/>
</dbReference>
<comment type="similarity">
    <text evidence="1">Belongs to the eIF-2B alpha/beta/delta subunits family.</text>
</comment>
<dbReference type="InterPro" id="IPR000086">
    <property type="entry name" value="NUDIX_hydrolase_dom"/>
</dbReference>
<dbReference type="InterPro" id="IPR037171">
    <property type="entry name" value="NagB/RpiA_transferase-like"/>
</dbReference>
<feature type="domain" description="Nudix hydrolase" evidence="3">
    <location>
        <begin position="2"/>
        <end position="149"/>
    </location>
</feature>
<dbReference type="InterPro" id="IPR042529">
    <property type="entry name" value="IF_2B-like_C"/>
</dbReference>
<dbReference type="InterPro" id="IPR015797">
    <property type="entry name" value="NUDIX_hydrolase-like_dom_sf"/>
</dbReference>
<dbReference type="SUPFAM" id="SSF55811">
    <property type="entry name" value="Nudix"/>
    <property type="match status" value="1"/>
</dbReference>
<dbReference type="Gene3D" id="3.90.79.10">
    <property type="entry name" value="Nucleoside Triphosphate Pyrophosphohydrolase"/>
    <property type="match status" value="1"/>
</dbReference>
<sequence>MEGTHVVTCFLRNRGEVLLLRRSEAVGSYPGKWGGVAGHAEGHPDAGGRTASSEPSSADAREDAAAREEIEEETGLLDACTLAREGVTFEFTDEDLDTKWVVHPYLFDCERRDAETDWETDEFEWVHPTEILRRDAVPNLWTAYSRVAPTVQQVAEDEDRGSASLSVRALEVLRDRAGSFAARENGRWSQLAALAERLLDARPSMAAVGNRVNRAMAAASDAADDEASDRPTAGAVERAAREGIERAYRVDERAAANAAAEIRSDAVLTLSRSGTVRDALLAADRAFVAESRPAREGVGVAERLAADPDGPDVTLHTDAAVAHVLATEDVDALLVGADAVLPDGRVVNKTGTRGAALAAEREGVPAYAVAATDKVRTDDAVHLEEGDAGAVYDGDAEVEALNPTFDVTPADLFSGVITERGVLDESGVSAVADELRALSAWRDGE</sequence>
<dbReference type="Proteomes" id="UP001595945">
    <property type="component" value="Unassembled WGS sequence"/>
</dbReference>
<proteinExistence type="inferred from homology"/>
<feature type="region of interest" description="Disordered" evidence="2">
    <location>
        <begin position="31"/>
        <end position="66"/>
    </location>
</feature>
<accession>A0ABD5Q221</accession>
<evidence type="ECO:0000259" key="3">
    <source>
        <dbReference type="PROSITE" id="PS51462"/>
    </source>
</evidence>
<evidence type="ECO:0000256" key="1">
    <source>
        <dbReference type="RuleBase" id="RU003814"/>
    </source>
</evidence>
<protein>
    <submittedName>
        <fullName evidence="4">NUDIX domain-containing protein</fullName>
    </submittedName>
</protein>
<dbReference type="PANTHER" id="PTHR43475">
    <property type="entry name" value="METHYLTHIORIBOSE-1-PHOSPHATE ISOMERASE"/>
    <property type="match status" value="1"/>
</dbReference>
<reference evidence="4 5" key="1">
    <citation type="journal article" date="2019" name="Int. J. Syst. Evol. Microbiol.">
        <title>The Global Catalogue of Microorganisms (GCM) 10K type strain sequencing project: providing services to taxonomists for standard genome sequencing and annotation.</title>
        <authorList>
            <consortium name="The Broad Institute Genomics Platform"/>
            <consortium name="The Broad Institute Genome Sequencing Center for Infectious Disease"/>
            <person name="Wu L."/>
            <person name="Ma J."/>
        </authorList>
    </citation>
    <scope>NUCLEOTIDE SEQUENCE [LARGE SCALE GENOMIC DNA]</scope>
    <source>
        <strain evidence="4 5">XZYJ18</strain>
    </source>
</reference>
<comment type="caution">
    <text evidence="4">The sequence shown here is derived from an EMBL/GenBank/DDBJ whole genome shotgun (WGS) entry which is preliminary data.</text>
</comment>
<dbReference type="EMBL" id="JBHSHT010000001">
    <property type="protein sequence ID" value="MFC4824700.1"/>
    <property type="molecule type" value="Genomic_DNA"/>
</dbReference>
<dbReference type="SUPFAM" id="SSF100950">
    <property type="entry name" value="NagB/RpiA/CoA transferase-like"/>
    <property type="match status" value="1"/>
</dbReference>
<dbReference type="AlphaFoldDB" id="A0ABD5Q221"/>
<name>A0ABD5Q221_9EURY</name>
<organism evidence="4 5">
    <name type="scientific">Halorussus aquaticus</name>
    <dbReference type="NCBI Taxonomy" id="2953748"/>
    <lineage>
        <taxon>Archaea</taxon>
        <taxon>Methanobacteriati</taxon>
        <taxon>Methanobacteriota</taxon>
        <taxon>Stenosarchaea group</taxon>
        <taxon>Halobacteria</taxon>
        <taxon>Halobacteriales</taxon>
        <taxon>Haladaptataceae</taxon>
        <taxon>Halorussus</taxon>
    </lineage>
</organism>
<keyword evidence="5" id="KW-1185">Reference proteome</keyword>
<evidence type="ECO:0000313" key="4">
    <source>
        <dbReference type="EMBL" id="MFC4824700.1"/>
    </source>
</evidence>
<evidence type="ECO:0000313" key="5">
    <source>
        <dbReference type="Proteomes" id="UP001595945"/>
    </source>
</evidence>
<dbReference type="RefSeq" id="WP_254269575.1">
    <property type="nucleotide sequence ID" value="NZ_CP100400.1"/>
</dbReference>
<dbReference type="GeneID" id="73044606"/>
<dbReference type="Pfam" id="PF01008">
    <property type="entry name" value="IF-2B"/>
    <property type="match status" value="1"/>
</dbReference>
<dbReference type="InterPro" id="IPR000649">
    <property type="entry name" value="IF-2B-related"/>
</dbReference>
<gene>
    <name evidence="4" type="ORF">ACFO9K_10540</name>
</gene>
<dbReference type="PROSITE" id="PS51462">
    <property type="entry name" value="NUDIX"/>
    <property type="match status" value="1"/>
</dbReference>
<dbReference type="Gene3D" id="3.40.50.10470">
    <property type="entry name" value="Translation initiation factor eif-2b, domain 2"/>
    <property type="match status" value="1"/>
</dbReference>
<evidence type="ECO:0000256" key="2">
    <source>
        <dbReference type="SAM" id="MobiDB-lite"/>
    </source>
</evidence>
<dbReference type="PANTHER" id="PTHR43475:SF3">
    <property type="entry name" value="TRANSLATION INITIATION FACTOR EIF-2B SUBUNIT FAMILY PROTEIN (AFU_ORTHOLOGUE AFUA_2G14290)"/>
    <property type="match status" value="1"/>
</dbReference>